<evidence type="ECO:0000256" key="1">
    <source>
        <dbReference type="ARBA" id="ARBA00022723"/>
    </source>
</evidence>
<evidence type="ECO:0000313" key="7">
    <source>
        <dbReference type="EMBL" id="KEP27468.1"/>
    </source>
</evidence>
<dbReference type="GO" id="GO:0008270">
    <property type="term" value="F:zinc ion binding"/>
    <property type="evidence" value="ECO:0007669"/>
    <property type="project" value="UniProtKB-KW"/>
</dbReference>
<dbReference type="PANTHER" id="PTHR33823">
    <property type="entry name" value="RNA POLYMERASE-BINDING TRANSCRIPTION FACTOR DKSA-RELATED"/>
    <property type="match status" value="1"/>
</dbReference>
<keyword evidence="3" id="KW-0862">Zinc</keyword>
<feature type="region of interest" description="Disordered" evidence="5">
    <location>
        <begin position="110"/>
        <end position="166"/>
    </location>
</feature>
<dbReference type="Pfam" id="PF01258">
    <property type="entry name" value="zf-dskA_traR"/>
    <property type="match status" value="1"/>
</dbReference>
<accession>A0A081LDZ2</accession>
<dbReference type="AlphaFoldDB" id="A0A081LDZ2"/>
<dbReference type="Proteomes" id="UP000028091">
    <property type="component" value="Unassembled WGS sequence"/>
</dbReference>
<evidence type="ECO:0000313" key="8">
    <source>
        <dbReference type="Proteomes" id="UP000028091"/>
    </source>
</evidence>
<gene>
    <name evidence="7" type="ORF">BA70_14170</name>
</gene>
<dbReference type="EMBL" id="JOTP01000004">
    <property type="protein sequence ID" value="KEP27468.1"/>
    <property type="molecule type" value="Genomic_DNA"/>
</dbReference>
<feature type="compositionally biased region" description="Acidic residues" evidence="5">
    <location>
        <begin position="154"/>
        <end position="166"/>
    </location>
</feature>
<dbReference type="PROSITE" id="PS01102">
    <property type="entry name" value="ZF_DKSA_1"/>
    <property type="match status" value="1"/>
</dbReference>
<dbReference type="eggNOG" id="COG1734">
    <property type="taxonomic scope" value="Bacteria"/>
</dbReference>
<name>A0A081LDZ2_9BACI</name>
<dbReference type="SUPFAM" id="SSF109635">
    <property type="entry name" value="DnaK suppressor protein DksA, alpha-hairpin domain"/>
    <property type="match status" value="1"/>
</dbReference>
<sequence length="166" mass="19311">MGLTKEQKADLYERLIELKEDVKGSKKKEESMLVESNEISNGVGNHIADHGSIYLDRMTEQTLDQVDDQLEGEIDAALKRMEDGTYGKCEKTGKDIPYERLKAVPYTRYSIDAKKNEETTQDPNEFDRSFSDQMRDLTNRETMDQMHSDTYERLEEEQDVDLDEEK</sequence>
<keyword evidence="2" id="KW-0863">Zinc-finger</keyword>
<comment type="caution">
    <text evidence="7">The sequence shown here is derived from an EMBL/GenBank/DDBJ whole genome shotgun (WGS) entry which is preliminary data.</text>
</comment>
<dbReference type="InterPro" id="IPR000962">
    <property type="entry name" value="Znf_DskA_TraR"/>
</dbReference>
<protein>
    <submittedName>
        <fullName evidence="7">General stress protein</fullName>
    </submittedName>
</protein>
<dbReference type="Gene3D" id="1.20.120.910">
    <property type="entry name" value="DksA, coiled-coil domain"/>
    <property type="match status" value="1"/>
</dbReference>
<evidence type="ECO:0000256" key="4">
    <source>
        <dbReference type="PROSITE-ProRule" id="PRU00510"/>
    </source>
</evidence>
<evidence type="ECO:0000256" key="5">
    <source>
        <dbReference type="SAM" id="MobiDB-lite"/>
    </source>
</evidence>
<organism evidence="7 8">
    <name type="scientific">Bacillus zhangzhouensis</name>
    <dbReference type="NCBI Taxonomy" id="1178540"/>
    <lineage>
        <taxon>Bacteria</taxon>
        <taxon>Bacillati</taxon>
        <taxon>Bacillota</taxon>
        <taxon>Bacilli</taxon>
        <taxon>Bacillales</taxon>
        <taxon>Bacillaceae</taxon>
        <taxon>Bacillus</taxon>
    </lineage>
</organism>
<proteinExistence type="predicted"/>
<evidence type="ECO:0000256" key="3">
    <source>
        <dbReference type="ARBA" id="ARBA00022833"/>
    </source>
</evidence>
<feature type="domain" description="Zinc finger DksA/TraR C4-type" evidence="6">
    <location>
        <begin position="84"/>
        <end position="114"/>
    </location>
</feature>
<keyword evidence="8" id="KW-1185">Reference proteome</keyword>
<reference evidence="7 8" key="1">
    <citation type="submission" date="2012-09" db="EMBL/GenBank/DDBJ databases">
        <title>Genome Sequence of Bacillus sp. DW5-4.</title>
        <authorList>
            <person name="Lai Q."/>
            <person name="Liu Y."/>
            <person name="Shao Z."/>
        </authorList>
    </citation>
    <scope>NUCLEOTIDE SEQUENCE [LARGE SCALE GENOMIC DNA]</scope>
    <source>
        <strain evidence="7 8">DW5-4</strain>
    </source>
</reference>
<evidence type="ECO:0000259" key="6">
    <source>
        <dbReference type="Pfam" id="PF01258"/>
    </source>
</evidence>
<dbReference type="SUPFAM" id="SSF57716">
    <property type="entry name" value="Glucocorticoid receptor-like (DNA-binding domain)"/>
    <property type="match status" value="1"/>
</dbReference>
<keyword evidence="1" id="KW-0479">Metal-binding</keyword>
<feature type="compositionally biased region" description="Basic and acidic residues" evidence="5">
    <location>
        <begin position="125"/>
        <end position="153"/>
    </location>
</feature>
<dbReference type="InterPro" id="IPR037187">
    <property type="entry name" value="DnaK_N"/>
</dbReference>
<dbReference type="PROSITE" id="PS51128">
    <property type="entry name" value="ZF_DKSA_2"/>
    <property type="match status" value="1"/>
</dbReference>
<dbReference type="InterPro" id="IPR020458">
    <property type="entry name" value="Znf_DskA_TraR_CS"/>
</dbReference>
<evidence type="ECO:0000256" key="2">
    <source>
        <dbReference type="ARBA" id="ARBA00022771"/>
    </source>
</evidence>
<dbReference type="PANTHER" id="PTHR33823:SF4">
    <property type="entry name" value="GENERAL STRESS PROTEIN 16O"/>
    <property type="match status" value="1"/>
</dbReference>
<dbReference type="OrthoDB" id="9811543at2"/>
<feature type="zinc finger region" description="dksA C4-type" evidence="4">
    <location>
        <begin position="89"/>
        <end position="113"/>
    </location>
</feature>
<dbReference type="RefSeq" id="WP_034319252.1">
    <property type="nucleotide sequence ID" value="NZ_JAVIKA010000003.1"/>
</dbReference>